<dbReference type="HOGENOM" id="CLU_691690_0_0_1"/>
<dbReference type="InParanoid" id="B8BQ27"/>
<feature type="region of interest" description="Disordered" evidence="1">
    <location>
        <begin position="204"/>
        <end position="231"/>
    </location>
</feature>
<evidence type="ECO:0000313" key="2">
    <source>
        <dbReference type="EMBL" id="EED95714.1"/>
    </source>
</evidence>
<reference evidence="2 3" key="1">
    <citation type="journal article" date="2004" name="Science">
        <title>The genome of the diatom Thalassiosira pseudonana: ecology, evolution, and metabolism.</title>
        <authorList>
            <person name="Armbrust E.V."/>
            <person name="Berges J.A."/>
            <person name="Bowler C."/>
            <person name="Green B.R."/>
            <person name="Martinez D."/>
            <person name="Putnam N.H."/>
            <person name="Zhou S."/>
            <person name="Allen A.E."/>
            <person name="Apt K.E."/>
            <person name="Bechner M."/>
            <person name="Brzezinski M.A."/>
            <person name="Chaal B.K."/>
            <person name="Chiovitti A."/>
            <person name="Davis A.K."/>
            <person name="Demarest M.S."/>
            <person name="Detter J.C."/>
            <person name="Glavina T."/>
            <person name="Goodstein D."/>
            <person name="Hadi M.Z."/>
            <person name="Hellsten U."/>
            <person name="Hildebrand M."/>
            <person name="Jenkins B.D."/>
            <person name="Jurka J."/>
            <person name="Kapitonov V.V."/>
            <person name="Kroger N."/>
            <person name="Lau W.W."/>
            <person name="Lane T.W."/>
            <person name="Larimer F.W."/>
            <person name="Lippmeier J.C."/>
            <person name="Lucas S."/>
            <person name="Medina M."/>
            <person name="Montsant A."/>
            <person name="Obornik M."/>
            <person name="Parker M.S."/>
            <person name="Palenik B."/>
            <person name="Pazour G.J."/>
            <person name="Richardson P.M."/>
            <person name="Rynearson T.A."/>
            <person name="Saito M.A."/>
            <person name="Schwartz D.C."/>
            <person name="Thamatrakoln K."/>
            <person name="Valentin K."/>
            <person name="Vardi A."/>
            <person name="Wilkerson F.P."/>
            <person name="Rokhsar D.S."/>
        </authorList>
    </citation>
    <scope>NUCLEOTIDE SEQUENCE [LARGE SCALE GENOMIC DNA]</scope>
    <source>
        <strain evidence="2 3">CCMP1335</strain>
    </source>
</reference>
<name>B8BQ27_THAPS</name>
<dbReference type="eggNOG" id="ENOG502SREM">
    <property type="taxonomic scope" value="Eukaryota"/>
</dbReference>
<sequence length="399" mass="42843">MTDASINTTSTKKKKKGIFKSIARGLSIKKKKKHIDDESVVGVAFERSNGAPAPPGNVGGKSDALAADIHPYKPVDTSTASTSTSPPIQVVLLLMDPASRRFELLQLEFDSNKALVSDVLHQIEQSATEQLLRDKKYAGVCDVEGVEMIQSMKLARFCEGNDVVMAMPKGMSGGETAILARPILGDPKVVEMLRPCGINLKLPKSNTRSNSSGNKLSKISEDGGSSSSLGRKVRGGTAAVVAEKSKSKSSMPTILLGVVITSLLLFTAHRHIRITRPIQSGQVLLPGQWKSRCGIWELIPIKNCDLSTSSKLEMGKDGKLRYYSKGASGDLKETWSVGGGGNVAECVAGEDGEEDGQCVKESMQGREGAKFVNESGRWYVEISGSRSLLNRDVAREFTS</sequence>
<organism evidence="2 3">
    <name type="scientific">Thalassiosira pseudonana</name>
    <name type="common">Marine diatom</name>
    <name type="synonym">Cyclotella nana</name>
    <dbReference type="NCBI Taxonomy" id="35128"/>
    <lineage>
        <taxon>Eukaryota</taxon>
        <taxon>Sar</taxon>
        <taxon>Stramenopiles</taxon>
        <taxon>Ochrophyta</taxon>
        <taxon>Bacillariophyta</taxon>
        <taxon>Coscinodiscophyceae</taxon>
        <taxon>Thalassiosirophycidae</taxon>
        <taxon>Thalassiosirales</taxon>
        <taxon>Thalassiosiraceae</taxon>
        <taxon>Thalassiosira</taxon>
    </lineage>
</organism>
<feature type="compositionally biased region" description="Polar residues" evidence="1">
    <location>
        <begin position="204"/>
        <end position="215"/>
    </location>
</feature>
<dbReference type="RefSeq" id="XP_002286073.1">
    <property type="nucleotide sequence ID" value="XM_002286037.1"/>
</dbReference>
<keyword evidence="3" id="KW-1185">Reference proteome</keyword>
<dbReference type="PaxDb" id="35128-Thaps1137"/>
<dbReference type="AlphaFoldDB" id="B8BQ27"/>
<proteinExistence type="predicted"/>
<dbReference type="Proteomes" id="UP000001449">
    <property type="component" value="Chromosome 1"/>
</dbReference>
<protein>
    <submittedName>
        <fullName evidence="2">Uncharacterized protein</fullName>
    </submittedName>
</protein>
<accession>B8BQ27</accession>
<dbReference type="EMBL" id="CM000638">
    <property type="protein sequence ID" value="EED95714.1"/>
    <property type="molecule type" value="Genomic_DNA"/>
</dbReference>
<gene>
    <name evidence="2" type="ORF">THAPSDRAFT_1137</name>
</gene>
<dbReference type="GeneID" id="7453452"/>
<dbReference type="OMA" id="TGMEMIA"/>
<evidence type="ECO:0000313" key="3">
    <source>
        <dbReference type="Proteomes" id="UP000001449"/>
    </source>
</evidence>
<reference evidence="2 3" key="2">
    <citation type="journal article" date="2008" name="Nature">
        <title>The Phaeodactylum genome reveals the evolutionary history of diatom genomes.</title>
        <authorList>
            <person name="Bowler C."/>
            <person name="Allen A.E."/>
            <person name="Badger J.H."/>
            <person name="Grimwood J."/>
            <person name="Jabbari K."/>
            <person name="Kuo A."/>
            <person name="Maheswari U."/>
            <person name="Martens C."/>
            <person name="Maumus F."/>
            <person name="Otillar R.P."/>
            <person name="Rayko E."/>
            <person name="Salamov A."/>
            <person name="Vandepoele K."/>
            <person name="Beszteri B."/>
            <person name="Gruber A."/>
            <person name="Heijde M."/>
            <person name="Katinka M."/>
            <person name="Mock T."/>
            <person name="Valentin K."/>
            <person name="Verret F."/>
            <person name="Berges J.A."/>
            <person name="Brownlee C."/>
            <person name="Cadoret J.P."/>
            <person name="Chiovitti A."/>
            <person name="Choi C.J."/>
            <person name="Coesel S."/>
            <person name="De Martino A."/>
            <person name="Detter J.C."/>
            <person name="Durkin C."/>
            <person name="Falciatore A."/>
            <person name="Fournet J."/>
            <person name="Haruta M."/>
            <person name="Huysman M.J."/>
            <person name="Jenkins B.D."/>
            <person name="Jiroutova K."/>
            <person name="Jorgensen R.E."/>
            <person name="Joubert Y."/>
            <person name="Kaplan A."/>
            <person name="Kroger N."/>
            <person name="Kroth P.G."/>
            <person name="La Roche J."/>
            <person name="Lindquist E."/>
            <person name="Lommer M."/>
            <person name="Martin-Jezequel V."/>
            <person name="Lopez P.J."/>
            <person name="Lucas S."/>
            <person name="Mangogna M."/>
            <person name="McGinnis K."/>
            <person name="Medlin L.K."/>
            <person name="Montsant A."/>
            <person name="Oudot-Le Secq M.P."/>
            <person name="Napoli C."/>
            <person name="Obornik M."/>
            <person name="Parker M.S."/>
            <person name="Petit J.L."/>
            <person name="Porcel B.M."/>
            <person name="Poulsen N."/>
            <person name="Robison M."/>
            <person name="Rychlewski L."/>
            <person name="Rynearson T.A."/>
            <person name="Schmutz J."/>
            <person name="Shapiro H."/>
            <person name="Siaut M."/>
            <person name="Stanley M."/>
            <person name="Sussman M.R."/>
            <person name="Taylor A.R."/>
            <person name="Vardi A."/>
            <person name="von Dassow P."/>
            <person name="Vyverman W."/>
            <person name="Willis A."/>
            <person name="Wyrwicz L.S."/>
            <person name="Rokhsar D.S."/>
            <person name="Weissenbach J."/>
            <person name="Armbrust E.V."/>
            <person name="Green B.R."/>
            <person name="Van de Peer Y."/>
            <person name="Grigoriev I.V."/>
        </authorList>
    </citation>
    <scope>NUCLEOTIDE SEQUENCE [LARGE SCALE GENOMIC DNA]</scope>
    <source>
        <strain evidence="2 3">CCMP1335</strain>
    </source>
</reference>
<dbReference type="KEGG" id="tps:THAPSDRAFT_1137"/>
<evidence type="ECO:0000256" key="1">
    <source>
        <dbReference type="SAM" id="MobiDB-lite"/>
    </source>
</evidence>